<comment type="caution">
    <text evidence="2">The sequence shown here is derived from an EMBL/GenBank/DDBJ whole genome shotgun (WGS) entry which is preliminary data.</text>
</comment>
<proteinExistence type="predicted"/>
<keyword evidence="3" id="KW-1185">Reference proteome</keyword>
<feature type="compositionally biased region" description="Low complexity" evidence="1">
    <location>
        <begin position="28"/>
        <end position="50"/>
    </location>
</feature>
<feature type="region of interest" description="Disordered" evidence="1">
    <location>
        <begin position="1"/>
        <end position="118"/>
    </location>
</feature>
<dbReference type="AlphaFoldDB" id="A0A6G1DFX7"/>
<protein>
    <submittedName>
        <fullName evidence="2">Uncharacterized protein</fullName>
    </submittedName>
</protein>
<feature type="compositionally biased region" description="Basic and acidic residues" evidence="1">
    <location>
        <begin position="15"/>
        <end position="27"/>
    </location>
</feature>
<organism evidence="2 3">
    <name type="scientific">Oryza meyeriana var. granulata</name>
    <dbReference type="NCBI Taxonomy" id="110450"/>
    <lineage>
        <taxon>Eukaryota</taxon>
        <taxon>Viridiplantae</taxon>
        <taxon>Streptophyta</taxon>
        <taxon>Embryophyta</taxon>
        <taxon>Tracheophyta</taxon>
        <taxon>Spermatophyta</taxon>
        <taxon>Magnoliopsida</taxon>
        <taxon>Liliopsida</taxon>
        <taxon>Poales</taxon>
        <taxon>Poaceae</taxon>
        <taxon>BOP clade</taxon>
        <taxon>Oryzoideae</taxon>
        <taxon>Oryzeae</taxon>
        <taxon>Oryzinae</taxon>
        <taxon>Oryza</taxon>
        <taxon>Oryza meyeriana</taxon>
    </lineage>
</organism>
<feature type="compositionally biased region" description="Basic and acidic residues" evidence="1">
    <location>
        <begin position="100"/>
        <end position="118"/>
    </location>
</feature>
<gene>
    <name evidence="2" type="ORF">E2562_004639</name>
</gene>
<reference evidence="2 3" key="1">
    <citation type="submission" date="2019-11" db="EMBL/GenBank/DDBJ databases">
        <title>Whole genome sequence of Oryza granulata.</title>
        <authorList>
            <person name="Li W."/>
        </authorList>
    </citation>
    <scope>NUCLEOTIDE SEQUENCE [LARGE SCALE GENOMIC DNA]</scope>
    <source>
        <strain evidence="3">cv. Menghai</strain>
        <tissue evidence="2">Leaf</tissue>
    </source>
</reference>
<sequence>MESTSGAAAGQEPVNGREQREPREHDSTPTATSTDASIAAAAQGSAVVSRPPRPPPRSPVESITQGRAPEQIGDGRRGTDGSSSAAAAVDRKGKKPISASDDREQAQRKEEEKSDSPKEKLLGSSIFSFLGHAKKKAFETLIEKIKGLKCKRMWEYPISIISYDRGKFLLKNFGSYDTANDSEKHLEPVFLQSHPTSCGA</sequence>
<evidence type="ECO:0000313" key="2">
    <source>
        <dbReference type="EMBL" id="KAF0910643.1"/>
    </source>
</evidence>
<accession>A0A6G1DFX7</accession>
<dbReference type="Proteomes" id="UP000479710">
    <property type="component" value="Unassembled WGS sequence"/>
</dbReference>
<evidence type="ECO:0000256" key="1">
    <source>
        <dbReference type="SAM" id="MobiDB-lite"/>
    </source>
</evidence>
<dbReference type="EMBL" id="SPHZ02000006">
    <property type="protein sequence ID" value="KAF0910643.1"/>
    <property type="molecule type" value="Genomic_DNA"/>
</dbReference>
<evidence type="ECO:0000313" key="3">
    <source>
        <dbReference type="Proteomes" id="UP000479710"/>
    </source>
</evidence>
<name>A0A6G1DFX7_9ORYZ</name>